<dbReference type="GO" id="GO:0005764">
    <property type="term" value="C:lysosome"/>
    <property type="evidence" value="ECO:0007669"/>
    <property type="project" value="TreeGrafter"/>
</dbReference>
<dbReference type="PRINTS" id="PR00792">
    <property type="entry name" value="PEPSIN"/>
</dbReference>
<dbReference type="InterPro" id="IPR001969">
    <property type="entry name" value="Aspartic_peptidase_AS"/>
</dbReference>
<dbReference type="Pfam" id="PF00026">
    <property type="entry name" value="Asp"/>
    <property type="match status" value="1"/>
</dbReference>
<keyword evidence="2 9" id="KW-0645">Protease</keyword>
<keyword evidence="4 9" id="KW-0378">Hydrolase</keyword>
<evidence type="ECO:0000256" key="2">
    <source>
        <dbReference type="ARBA" id="ARBA00022670"/>
    </source>
</evidence>
<evidence type="ECO:0000256" key="5">
    <source>
        <dbReference type="ARBA" id="ARBA00023157"/>
    </source>
</evidence>
<feature type="active site" evidence="7">
    <location>
        <position position="269"/>
    </location>
</feature>
<feature type="chain" id="PRO_5005522010" evidence="10">
    <location>
        <begin position="18"/>
        <end position="397"/>
    </location>
</feature>
<keyword evidence="3 9" id="KW-0064">Aspartyl protease</keyword>
<dbReference type="PANTHER" id="PTHR47966">
    <property type="entry name" value="BETA-SITE APP-CLEAVING ENZYME, ISOFORM A-RELATED"/>
    <property type="match status" value="1"/>
</dbReference>
<evidence type="ECO:0000256" key="10">
    <source>
        <dbReference type="SAM" id="SignalP"/>
    </source>
</evidence>
<name>A0A0K8VCK4_BACLA</name>
<dbReference type="AlphaFoldDB" id="A0A0K8VCK4"/>
<keyword evidence="10" id="KW-0732">Signal</keyword>
<dbReference type="FunFam" id="2.40.70.10:FF:000149">
    <property type="entry name" value="Uncharacterized protein"/>
    <property type="match status" value="1"/>
</dbReference>
<sequence>MLKLTVLVLCLALVADAALVRVPLKKPNKRRSIKNYSTNLAVLRSKYNSNFVATSEQLSNYLDDQYYGPITIGTPPQNFNVLFDTGSSNLWVPGAPCASTDEACLTHNTYDSSASSTYQPNGQSFAIAYGSGSLTGYLAVDTVTLNGLSIAQQTFAVATSEPGSTFLYSEFDGILGMGYQQIAVDNVVPPFYNLYTQGLIDSPVFAFYLTSNGTSTQGGELTLGGVDTNHYVGELTYVPVVSEGYWQFNMDAVIINDEYICYECSAIADTGTSLLAVPTDIYENVQNAIGAQLSSDEAYYVDCSVVSSLPIISFGIGGTTFSLSGSDYIVESDNENGGVVCMSAFEDAGTNFWILGDVFISKYYTVFDMGNNQVGFAPATSEALTDDPSPTCSCACE</sequence>
<evidence type="ECO:0000313" key="12">
    <source>
        <dbReference type="EMBL" id="JAI36235.1"/>
    </source>
</evidence>
<feature type="active site" evidence="7">
    <location>
        <position position="84"/>
    </location>
</feature>
<accession>A0A0K8VCK4</accession>
<feature type="disulfide bond" evidence="8">
    <location>
        <begin position="97"/>
        <end position="104"/>
    </location>
</feature>
<dbReference type="SUPFAM" id="SSF50630">
    <property type="entry name" value="Acid proteases"/>
    <property type="match status" value="1"/>
</dbReference>
<dbReference type="InterPro" id="IPR033121">
    <property type="entry name" value="PEPTIDASE_A1"/>
</dbReference>
<protein>
    <submittedName>
        <fullName evidence="12">Lysosomal aspartic protease</fullName>
    </submittedName>
</protein>
<dbReference type="PROSITE" id="PS00141">
    <property type="entry name" value="ASP_PROTEASE"/>
    <property type="match status" value="2"/>
</dbReference>
<dbReference type="EMBL" id="GDHF01016079">
    <property type="protein sequence ID" value="JAI36235.1"/>
    <property type="molecule type" value="Transcribed_RNA"/>
</dbReference>
<keyword evidence="6" id="KW-0325">Glycoprotein</keyword>
<evidence type="ECO:0000256" key="8">
    <source>
        <dbReference type="PIRSR" id="PIRSR601461-2"/>
    </source>
</evidence>
<dbReference type="GO" id="GO:0004190">
    <property type="term" value="F:aspartic-type endopeptidase activity"/>
    <property type="evidence" value="ECO:0007669"/>
    <property type="project" value="UniProtKB-KW"/>
</dbReference>
<evidence type="ECO:0000256" key="1">
    <source>
        <dbReference type="ARBA" id="ARBA00007447"/>
    </source>
</evidence>
<keyword evidence="5 8" id="KW-1015">Disulfide bond</keyword>
<evidence type="ECO:0000256" key="6">
    <source>
        <dbReference type="ARBA" id="ARBA00023180"/>
    </source>
</evidence>
<evidence type="ECO:0000256" key="7">
    <source>
        <dbReference type="PIRSR" id="PIRSR601461-1"/>
    </source>
</evidence>
<dbReference type="InterPro" id="IPR021109">
    <property type="entry name" value="Peptidase_aspartic_dom_sf"/>
</dbReference>
<dbReference type="FunFam" id="2.40.70.10:FF:000002">
    <property type="entry name" value="Vacuolar aspartic proteinase"/>
    <property type="match status" value="1"/>
</dbReference>
<comment type="similarity">
    <text evidence="1 9">Belongs to the peptidase A1 family.</text>
</comment>
<proteinExistence type="inferred from homology"/>
<feature type="signal peptide" evidence="10">
    <location>
        <begin position="1"/>
        <end position="17"/>
    </location>
</feature>
<evidence type="ECO:0000256" key="4">
    <source>
        <dbReference type="ARBA" id="ARBA00022801"/>
    </source>
</evidence>
<dbReference type="OrthoDB" id="771136at2759"/>
<dbReference type="GO" id="GO:0006508">
    <property type="term" value="P:proteolysis"/>
    <property type="evidence" value="ECO:0007669"/>
    <property type="project" value="UniProtKB-KW"/>
</dbReference>
<feature type="domain" description="Peptidase A1" evidence="11">
    <location>
        <begin position="66"/>
        <end position="377"/>
    </location>
</feature>
<reference evidence="12" key="1">
    <citation type="submission" date="2015-06" db="EMBL/GenBank/DDBJ databases">
        <authorList>
            <person name="Hoefler B.C."/>
            <person name="Straight P.D."/>
        </authorList>
    </citation>
    <scope>NUCLEOTIDE SEQUENCE</scope>
</reference>
<dbReference type="Gene3D" id="2.40.70.10">
    <property type="entry name" value="Acid Proteases"/>
    <property type="match status" value="2"/>
</dbReference>
<organism evidence="12">
    <name type="scientific">Bactrocera latifrons</name>
    <name type="common">Malaysian fruit fly</name>
    <name type="synonym">Chaetodacus latifrons</name>
    <dbReference type="NCBI Taxonomy" id="174628"/>
    <lineage>
        <taxon>Eukaryota</taxon>
        <taxon>Metazoa</taxon>
        <taxon>Ecdysozoa</taxon>
        <taxon>Arthropoda</taxon>
        <taxon>Hexapoda</taxon>
        <taxon>Insecta</taxon>
        <taxon>Pterygota</taxon>
        <taxon>Neoptera</taxon>
        <taxon>Endopterygota</taxon>
        <taxon>Diptera</taxon>
        <taxon>Brachycera</taxon>
        <taxon>Muscomorpha</taxon>
        <taxon>Tephritoidea</taxon>
        <taxon>Tephritidae</taxon>
        <taxon>Bactrocera</taxon>
        <taxon>Bactrocera</taxon>
    </lineage>
</organism>
<evidence type="ECO:0000259" key="11">
    <source>
        <dbReference type="PROSITE" id="PS51767"/>
    </source>
</evidence>
<dbReference type="PROSITE" id="PS51767">
    <property type="entry name" value="PEPTIDASE_A1"/>
    <property type="match status" value="1"/>
</dbReference>
<evidence type="ECO:0000256" key="3">
    <source>
        <dbReference type="ARBA" id="ARBA00022750"/>
    </source>
</evidence>
<dbReference type="InterPro" id="IPR001461">
    <property type="entry name" value="Aspartic_peptidase_A1"/>
</dbReference>
<evidence type="ECO:0000256" key="9">
    <source>
        <dbReference type="RuleBase" id="RU000454"/>
    </source>
</evidence>
<gene>
    <name evidence="12" type="primary">AAEL006169_1</name>
    <name evidence="12" type="ORF">c1_g1_i2</name>
</gene>
<dbReference type="PANTHER" id="PTHR47966:SF51">
    <property type="entry name" value="BETA-SITE APP-CLEAVING ENZYME, ISOFORM A-RELATED"/>
    <property type="match status" value="1"/>
</dbReference>